<evidence type="ECO:0000256" key="3">
    <source>
        <dbReference type="ARBA" id="ARBA00023125"/>
    </source>
</evidence>
<evidence type="ECO:0000256" key="2">
    <source>
        <dbReference type="ARBA" id="ARBA00023015"/>
    </source>
</evidence>
<keyword evidence="2" id="KW-0805">Transcription regulation</keyword>
<evidence type="ECO:0000313" key="7">
    <source>
        <dbReference type="Proteomes" id="UP000765224"/>
    </source>
</evidence>
<gene>
    <name evidence="6" type="ORF">KVG96_23315</name>
</gene>
<organism evidence="6 7">
    <name type="scientific">Pseudomonas ekonensis</name>
    <dbReference type="NCBI Taxonomy" id="2842353"/>
    <lineage>
        <taxon>Bacteria</taxon>
        <taxon>Pseudomonadati</taxon>
        <taxon>Pseudomonadota</taxon>
        <taxon>Gammaproteobacteria</taxon>
        <taxon>Pseudomonadales</taxon>
        <taxon>Pseudomonadaceae</taxon>
        <taxon>Pseudomonas</taxon>
    </lineage>
</organism>
<dbReference type="InterPro" id="IPR005119">
    <property type="entry name" value="LysR_subst-bd"/>
</dbReference>
<dbReference type="Pfam" id="PF00126">
    <property type="entry name" value="HTH_1"/>
    <property type="match status" value="1"/>
</dbReference>
<dbReference type="Pfam" id="PF03466">
    <property type="entry name" value="LysR_substrate"/>
    <property type="match status" value="1"/>
</dbReference>
<evidence type="ECO:0000259" key="5">
    <source>
        <dbReference type="PROSITE" id="PS50931"/>
    </source>
</evidence>
<evidence type="ECO:0000313" key="6">
    <source>
        <dbReference type="EMBL" id="MBV4460894.1"/>
    </source>
</evidence>
<dbReference type="CDD" id="cd08472">
    <property type="entry name" value="PBP2_CrgA_like_3"/>
    <property type="match status" value="1"/>
</dbReference>
<dbReference type="RefSeq" id="WP_217894119.1">
    <property type="nucleotide sequence ID" value="NZ_JAHSTS010000002.1"/>
</dbReference>
<dbReference type="PANTHER" id="PTHR30537">
    <property type="entry name" value="HTH-TYPE TRANSCRIPTIONAL REGULATOR"/>
    <property type="match status" value="1"/>
</dbReference>
<dbReference type="PANTHER" id="PTHR30537:SF72">
    <property type="entry name" value="LYSR FAMILY TRANSCRIPTIONAL REGULATOR"/>
    <property type="match status" value="1"/>
</dbReference>
<proteinExistence type="inferred from homology"/>
<name>A0ABS6PL08_9PSED</name>
<protein>
    <submittedName>
        <fullName evidence="6">LysR family transcriptional regulator</fullName>
    </submittedName>
</protein>
<dbReference type="PROSITE" id="PS50931">
    <property type="entry name" value="HTH_LYSR"/>
    <property type="match status" value="1"/>
</dbReference>
<dbReference type="Proteomes" id="UP000765224">
    <property type="component" value="Unassembled WGS sequence"/>
</dbReference>
<keyword evidence="3" id="KW-0238">DNA-binding</keyword>
<accession>A0ABS6PL08</accession>
<keyword evidence="7" id="KW-1185">Reference proteome</keyword>
<dbReference type="InterPro" id="IPR058163">
    <property type="entry name" value="LysR-type_TF_proteobact-type"/>
</dbReference>
<keyword evidence="4" id="KW-0804">Transcription</keyword>
<reference evidence="6 7" key="1">
    <citation type="submission" date="2021-06" db="EMBL/GenBank/DDBJ databases">
        <title>Updating the genus Pseudomonas: Description of 43 new species and partition of the Pseudomonas putida group.</title>
        <authorList>
            <person name="Girard L."/>
            <person name="Lood C."/>
            <person name="Vandamme P."/>
            <person name="Rokni-Zadeh H."/>
            <person name="Van Noort V."/>
            <person name="Hofte M."/>
            <person name="Lavigne R."/>
            <person name="De Mot R."/>
        </authorList>
    </citation>
    <scope>NUCLEOTIDE SEQUENCE [LARGE SCALE GENOMIC DNA]</scope>
    <source>
        <strain evidence="6 7">COR58</strain>
    </source>
</reference>
<comment type="similarity">
    <text evidence="1">Belongs to the LysR transcriptional regulatory family.</text>
</comment>
<evidence type="ECO:0000256" key="1">
    <source>
        <dbReference type="ARBA" id="ARBA00009437"/>
    </source>
</evidence>
<sequence>MDQVKAMKAFVRIYERSSFTLAAADLNLPRATLTHTLNQFEAWLGTRLLERSTRKVRPTLDGEAYYRRCVQLLAELEDAELAFRSVAPKGRLRVDLQGTLARHFVIPALPQFMARYPDIELSISEADRFVDLIAEGVDCVLRAGTLGDSTLIGKRVASLRQITCASPAYLRRFGEPRSLAELKDHRAVNYVSRNATRVFPFEFMVDGERTEVAIDGAVSVSGAEIYAASAIAGLGLIQCPHYRMQRQIDQGLIREVLPDMPPPPMPVSVLYPHNRHLSPRVRVFVDWLSEVFAQVPRQAEV</sequence>
<feature type="domain" description="HTH lysR-type" evidence="5">
    <location>
        <begin position="1"/>
        <end position="59"/>
    </location>
</feature>
<comment type="caution">
    <text evidence="6">The sequence shown here is derived from an EMBL/GenBank/DDBJ whole genome shotgun (WGS) entry which is preliminary data.</text>
</comment>
<evidence type="ECO:0000256" key="4">
    <source>
        <dbReference type="ARBA" id="ARBA00023163"/>
    </source>
</evidence>
<dbReference type="EMBL" id="JAHSTS010000002">
    <property type="protein sequence ID" value="MBV4460894.1"/>
    <property type="molecule type" value="Genomic_DNA"/>
</dbReference>
<dbReference type="InterPro" id="IPR000847">
    <property type="entry name" value="LysR_HTH_N"/>
</dbReference>